<evidence type="ECO:0000313" key="2">
    <source>
        <dbReference type="Proteomes" id="UP001596289"/>
    </source>
</evidence>
<keyword evidence="2" id="KW-1185">Reference proteome</keyword>
<name>A0ABW1RFB3_9LACO</name>
<dbReference type="RefSeq" id="WP_125552523.1">
    <property type="nucleotide sequence ID" value="NZ_JBHSSL010000042.1"/>
</dbReference>
<sequence>MADEDFVPHELLADFKRRMKIFHKSEDEELSRSLTASQARIKQLTNCEDLTEPLIAELIMERSRYAYNDQLEFFEQNFLSDLLAASLQHYEPSDGGDDDGGTTPVPV</sequence>
<evidence type="ECO:0008006" key="3">
    <source>
        <dbReference type="Google" id="ProtNLM"/>
    </source>
</evidence>
<comment type="caution">
    <text evidence="1">The sequence shown here is derived from an EMBL/GenBank/DDBJ whole genome shotgun (WGS) entry which is preliminary data.</text>
</comment>
<gene>
    <name evidence="1" type="ORF">ACFQGP_07700</name>
</gene>
<proteinExistence type="predicted"/>
<organism evidence="1 2">
    <name type="scientific">Loigolactobacillus jiayinensis</name>
    <dbReference type="NCBI Taxonomy" id="2486016"/>
    <lineage>
        <taxon>Bacteria</taxon>
        <taxon>Bacillati</taxon>
        <taxon>Bacillota</taxon>
        <taxon>Bacilli</taxon>
        <taxon>Lactobacillales</taxon>
        <taxon>Lactobacillaceae</taxon>
        <taxon>Loigolactobacillus</taxon>
    </lineage>
</organism>
<protein>
    <recommendedName>
        <fullName evidence="3">Phage gp6-like head-tail connector protein</fullName>
    </recommendedName>
</protein>
<reference evidence="2" key="1">
    <citation type="journal article" date="2019" name="Int. J. Syst. Evol. Microbiol.">
        <title>The Global Catalogue of Microorganisms (GCM) 10K type strain sequencing project: providing services to taxonomists for standard genome sequencing and annotation.</title>
        <authorList>
            <consortium name="The Broad Institute Genomics Platform"/>
            <consortium name="The Broad Institute Genome Sequencing Center for Infectious Disease"/>
            <person name="Wu L."/>
            <person name="Ma J."/>
        </authorList>
    </citation>
    <scope>NUCLEOTIDE SEQUENCE [LARGE SCALE GENOMIC DNA]</scope>
    <source>
        <strain evidence="2">CCM 8904</strain>
    </source>
</reference>
<evidence type="ECO:0000313" key="1">
    <source>
        <dbReference type="EMBL" id="MFC6170458.1"/>
    </source>
</evidence>
<dbReference type="EMBL" id="JBHSSL010000042">
    <property type="protein sequence ID" value="MFC6170458.1"/>
    <property type="molecule type" value="Genomic_DNA"/>
</dbReference>
<dbReference type="Proteomes" id="UP001596289">
    <property type="component" value="Unassembled WGS sequence"/>
</dbReference>
<accession>A0ABW1RFB3</accession>